<dbReference type="AlphaFoldDB" id="A0A4Z1PGG9"/>
<dbReference type="InterPro" id="IPR004043">
    <property type="entry name" value="LCCL"/>
</dbReference>
<keyword evidence="2" id="KW-1133">Transmembrane helix</keyword>
<keyword evidence="5" id="KW-1185">Reference proteome</keyword>
<dbReference type="EMBL" id="SNSC02000009">
    <property type="protein sequence ID" value="TID21257.1"/>
    <property type="molecule type" value="Genomic_DNA"/>
</dbReference>
<reference evidence="4 5" key="1">
    <citation type="submission" date="2019-04" db="EMBL/GenBank/DDBJ databases">
        <title>High contiguity whole genome sequence and gene annotation resource for two Venturia nashicola isolates.</title>
        <authorList>
            <person name="Prokchorchik M."/>
            <person name="Won K."/>
            <person name="Lee Y."/>
            <person name="Choi E.D."/>
            <person name="Segonzac C."/>
            <person name="Sohn K.H."/>
        </authorList>
    </citation>
    <scope>NUCLEOTIDE SEQUENCE [LARGE SCALE GENOMIC DNA]</scope>
    <source>
        <strain evidence="4 5">PRI2</strain>
    </source>
</reference>
<evidence type="ECO:0000256" key="1">
    <source>
        <dbReference type="SAM" id="MobiDB-lite"/>
    </source>
</evidence>
<sequence>MPGLHDDDEEDYSSYALSDLENGQHERLLNTGGDSDTDNYSSSDPGEKSVPSGSPLTERILGIRLSAWINGPQPPRPHKINPIGGPIQTVFADSLKRWVPGTLQRALLALAFILIWFLSFILVIHIGYSRDGARVRLDCTSSLWPDTQTCGLDGAQCLPFDNHTIPFRCPAYCRDVPVLEPYTIGAEEINYRSLVIGGQAEGKDASSSIYRGDSFICAAAIHAGVISEESGGCGSVSLIGAQEEFVGSESNGIMSMGFNASFPMSYQFIANESSTCTDPQWQAFGVSLTFTTVLSLFTTSSALFFGSVFSSVFFQTALASDTPDFASYDDVISSALGRFLPAAFVGLCIYLYCVRYTFRNLQAHFEKTVLWLGGCWFSAVGQELFDKIPISRLTPHDLQQQPGAIPALSIILSLIVVIAITQILAFRTEGRLPRYLALYAVFIFGLAVLVSIPRLRLRLHHYVFALLLLPGTTMQTRPSLLYQGFLVGLFINGIARWGFDSIAQTDLALRGNAKLGSALPVVPAPIIEGNNITFSLGLDKGYDGFSVVVNDVERFRALGDEEARFVWTKAQEADVEYFRFGFVKYGRLGGVELQDYTNAGIWSVGDKTYTEAGTSEFKLE</sequence>
<dbReference type="Proteomes" id="UP000298493">
    <property type="component" value="Unassembled WGS sequence"/>
</dbReference>
<proteinExistence type="predicted"/>
<feature type="transmembrane region" description="Helical" evidence="2">
    <location>
        <begin position="480"/>
        <end position="499"/>
    </location>
</feature>
<dbReference type="SUPFAM" id="SSF69848">
    <property type="entry name" value="LCCL domain"/>
    <property type="match status" value="1"/>
</dbReference>
<gene>
    <name evidence="4" type="ORF">E6O75_ATG04652</name>
</gene>
<comment type="caution">
    <text evidence="4">The sequence shown here is derived from an EMBL/GenBank/DDBJ whole genome shotgun (WGS) entry which is preliminary data.</text>
</comment>
<organism evidence="4 5">
    <name type="scientific">Venturia nashicola</name>
    <dbReference type="NCBI Taxonomy" id="86259"/>
    <lineage>
        <taxon>Eukaryota</taxon>
        <taxon>Fungi</taxon>
        <taxon>Dikarya</taxon>
        <taxon>Ascomycota</taxon>
        <taxon>Pezizomycotina</taxon>
        <taxon>Dothideomycetes</taxon>
        <taxon>Pleosporomycetidae</taxon>
        <taxon>Venturiales</taxon>
        <taxon>Venturiaceae</taxon>
        <taxon>Venturia</taxon>
    </lineage>
</organism>
<feature type="compositionally biased region" description="Polar residues" evidence="1">
    <location>
        <begin position="32"/>
        <end position="44"/>
    </location>
</feature>
<evidence type="ECO:0000259" key="3">
    <source>
        <dbReference type="PROSITE" id="PS50820"/>
    </source>
</evidence>
<dbReference type="PANTHER" id="PTHR31331:SF1">
    <property type="entry name" value="CYSTEINE RICH SECRETORY PROTEIN LCCL DOMAIN CONTAINING 2"/>
    <property type="match status" value="1"/>
</dbReference>
<evidence type="ECO:0000313" key="4">
    <source>
        <dbReference type="EMBL" id="TID21257.1"/>
    </source>
</evidence>
<feature type="transmembrane region" description="Helical" evidence="2">
    <location>
        <begin position="335"/>
        <end position="356"/>
    </location>
</feature>
<protein>
    <submittedName>
        <fullName evidence="4">Putative lccl domain containing protein</fullName>
    </submittedName>
</protein>
<dbReference type="Pfam" id="PF03815">
    <property type="entry name" value="LCCL"/>
    <property type="match status" value="1"/>
</dbReference>
<evidence type="ECO:0000256" key="2">
    <source>
        <dbReference type="SAM" id="Phobius"/>
    </source>
</evidence>
<dbReference type="PROSITE" id="PS50820">
    <property type="entry name" value="LCCL"/>
    <property type="match status" value="1"/>
</dbReference>
<dbReference type="Gene3D" id="2.170.130.20">
    <property type="entry name" value="LCCL-like domain"/>
    <property type="match status" value="1"/>
</dbReference>
<evidence type="ECO:0000313" key="5">
    <source>
        <dbReference type="Proteomes" id="UP000298493"/>
    </source>
</evidence>
<dbReference type="SMART" id="SM00603">
    <property type="entry name" value="LCCL"/>
    <property type="match status" value="1"/>
</dbReference>
<dbReference type="InterPro" id="IPR036609">
    <property type="entry name" value="LCCL_sf"/>
</dbReference>
<feature type="region of interest" description="Disordered" evidence="1">
    <location>
        <begin position="1"/>
        <end position="55"/>
    </location>
</feature>
<dbReference type="PANTHER" id="PTHR31331">
    <property type="entry name" value="LCCL DOMAIN PROTEIN (AFU_ORTHOLOGUE AFUA_5G08630)"/>
    <property type="match status" value="1"/>
</dbReference>
<feature type="transmembrane region" description="Helical" evidence="2">
    <location>
        <begin position="293"/>
        <end position="315"/>
    </location>
</feature>
<dbReference type="InterPro" id="IPR051957">
    <property type="entry name" value="CRISP-LCCL_domain"/>
</dbReference>
<keyword evidence="2" id="KW-0812">Transmembrane</keyword>
<feature type="transmembrane region" description="Helical" evidence="2">
    <location>
        <begin position="436"/>
        <end position="455"/>
    </location>
</feature>
<name>A0A4Z1PGG9_9PEZI</name>
<feature type="transmembrane region" description="Helical" evidence="2">
    <location>
        <begin position="405"/>
        <end position="424"/>
    </location>
</feature>
<feature type="compositionally biased region" description="Acidic residues" evidence="1">
    <location>
        <begin position="1"/>
        <end position="12"/>
    </location>
</feature>
<feature type="transmembrane region" description="Helical" evidence="2">
    <location>
        <begin position="106"/>
        <end position="128"/>
    </location>
</feature>
<feature type="domain" description="LCCL" evidence="3">
    <location>
        <begin position="195"/>
        <end position="256"/>
    </location>
</feature>
<keyword evidence="2" id="KW-0472">Membrane</keyword>
<accession>A0A4Z1PGG9</accession>